<evidence type="ECO:0000256" key="1">
    <source>
        <dbReference type="SAM" id="SignalP"/>
    </source>
</evidence>
<dbReference type="Proteomes" id="UP000434172">
    <property type="component" value="Unassembled WGS sequence"/>
</dbReference>
<evidence type="ECO:0000313" key="3">
    <source>
        <dbReference type="Proteomes" id="UP000434172"/>
    </source>
</evidence>
<reference evidence="2 3" key="1">
    <citation type="submission" date="2019-12" db="EMBL/GenBank/DDBJ databases">
        <title>A genome sequence resource for the geographically widespread anthracnose pathogen Colletotrichum asianum.</title>
        <authorList>
            <person name="Meng Y."/>
        </authorList>
    </citation>
    <scope>NUCLEOTIDE SEQUENCE [LARGE SCALE GENOMIC DNA]</scope>
    <source>
        <strain evidence="2 3">ICMP 18580</strain>
    </source>
</reference>
<keyword evidence="1" id="KW-0732">Signal</keyword>
<feature type="chain" id="PRO_5034053443" evidence="1">
    <location>
        <begin position="19"/>
        <end position="114"/>
    </location>
</feature>
<sequence length="114" mass="13047">MKLSISIFVAIIATSVSAGSHGWGRPQNLDKIPRDKPLPLHQMPECWQGCFQSTNHAYGGGDFNTISQHDFCEDKWAHLRSWAKTWGHTCGMNECKDKEDGYRMVRWFNSICMI</sequence>
<dbReference type="EMBL" id="WOWK01000004">
    <property type="protein sequence ID" value="KAF0331307.1"/>
    <property type="molecule type" value="Genomic_DNA"/>
</dbReference>
<protein>
    <submittedName>
        <fullName evidence="2">Uncharacterized protein</fullName>
    </submittedName>
</protein>
<accession>A0A8H3WUK8</accession>
<evidence type="ECO:0000313" key="2">
    <source>
        <dbReference type="EMBL" id="KAF0331307.1"/>
    </source>
</evidence>
<dbReference type="AlphaFoldDB" id="A0A8H3WUK8"/>
<dbReference type="OrthoDB" id="4847041at2759"/>
<feature type="signal peptide" evidence="1">
    <location>
        <begin position="1"/>
        <end position="18"/>
    </location>
</feature>
<gene>
    <name evidence="2" type="ORF">GQ607_001615</name>
</gene>
<comment type="caution">
    <text evidence="2">The sequence shown here is derived from an EMBL/GenBank/DDBJ whole genome shotgun (WGS) entry which is preliminary data.</text>
</comment>
<proteinExistence type="predicted"/>
<name>A0A8H3WUK8_9PEZI</name>
<keyword evidence="3" id="KW-1185">Reference proteome</keyword>
<organism evidence="2 3">
    <name type="scientific">Colletotrichum asianum</name>
    <dbReference type="NCBI Taxonomy" id="702518"/>
    <lineage>
        <taxon>Eukaryota</taxon>
        <taxon>Fungi</taxon>
        <taxon>Dikarya</taxon>
        <taxon>Ascomycota</taxon>
        <taxon>Pezizomycotina</taxon>
        <taxon>Sordariomycetes</taxon>
        <taxon>Hypocreomycetidae</taxon>
        <taxon>Glomerellales</taxon>
        <taxon>Glomerellaceae</taxon>
        <taxon>Colletotrichum</taxon>
        <taxon>Colletotrichum gloeosporioides species complex</taxon>
    </lineage>
</organism>